<evidence type="ECO:0000313" key="2">
    <source>
        <dbReference type="EMBL" id="KKQ92771.1"/>
    </source>
</evidence>
<keyword evidence="1" id="KW-0472">Membrane</keyword>
<dbReference type="EMBL" id="LBVT01000006">
    <property type="protein sequence ID" value="KKQ92771.1"/>
    <property type="molecule type" value="Genomic_DNA"/>
</dbReference>
<feature type="transmembrane region" description="Helical" evidence="1">
    <location>
        <begin position="7"/>
        <end position="26"/>
    </location>
</feature>
<proteinExistence type="predicted"/>
<keyword evidence="1" id="KW-0812">Transmembrane</keyword>
<dbReference type="Proteomes" id="UP000034706">
    <property type="component" value="Unassembled WGS sequence"/>
</dbReference>
<evidence type="ECO:0000256" key="1">
    <source>
        <dbReference type="SAM" id="Phobius"/>
    </source>
</evidence>
<sequence>MKISSQTLFVISSVFIFLVSSFIWYLILYQAISFFIGLIILSFFIFLAFWKNFLTFRRAGELIGLKSKKQIFIISIIFVLGFSELVWSISFMPFPFFILGGILAVIFGVTLDIYKEYFRKPASDNLSALGLKIKKVIIKDVIAGIILIIIFIFISPWLPPKAY</sequence>
<feature type="transmembrane region" description="Helical" evidence="1">
    <location>
        <begin position="136"/>
        <end position="158"/>
    </location>
</feature>
<keyword evidence="1" id="KW-1133">Transmembrane helix</keyword>
<feature type="transmembrane region" description="Helical" evidence="1">
    <location>
        <begin position="32"/>
        <end position="50"/>
    </location>
</feature>
<evidence type="ECO:0000313" key="3">
    <source>
        <dbReference type="Proteomes" id="UP000034706"/>
    </source>
</evidence>
<comment type="caution">
    <text evidence="2">The sequence shown here is derived from an EMBL/GenBank/DDBJ whole genome shotgun (WGS) entry which is preliminary data.</text>
</comment>
<reference evidence="2 3" key="1">
    <citation type="journal article" date="2015" name="Nature">
        <title>rRNA introns, odd ribosomes, and small enigmatic genomes across a large radiation of phyla.</title>
        <authorList>
            <person name="Brown C.T."/>
            <person name="Hug L.A."/>
            <person name="Thomas B.C."/>
            <person name="Sharon I."/>
            <person name="Castelle C.J."/>
            <person name="Singh A."/>
            <person name="Wilkins M.J."/>
            <person name="Williams K.H."/>
            <person name="Banfield J.F."/>
        </authorList>
    </citation>
    <scope>NUCLEOTIDE SEQUENCE [LARGE SCALE GENOMIC DNA]</scope>
</reference>
<dbReference type="AlphaFoldDB" id="A0A0G0PTV1"/>
<name>A0A0G0PTV1_9BACT</name>
<feature type="transmembrane region" description="Helical" evidence="1">
    <location>
        <begin position="96"/>
        <end position="115"/>
    </location>
</feature>
<feature type="transmembrane region" description="Helical" evidence="1">
    <location>
        <begin position="71"/>
        <end position="90"/>
    </location>
</feature>
<accession>A0A0G0PTV1</accession>
<organism evidence="2 3">
    <name type="scientific">Candidatus Azambacteria bacterium GW2011_GWA2_39_10</name>
    <dbReference type="NCBI Taxonomy" id="1618611"/>
    <lineage>
        <taxon>Bacteria</taxon>
        <taxon>Candidatus Azamiibacteriota</taxon>
    </lineage>
</organism>
<gene>
    <name evidence="2" type="ORF">UT16_C0006G0002</name>
</gene>
<protein>
    <submittedName>
        <fullName evidence="2">Uncharacterized protein</fullName>
    </submittedName>
</protein>